<sequence length="77" mass="8640">RINHPRTVVDRTLHHDVEAAPPAALVDVGWDFRGPGAKAEEQHRPLRVVRARRPRGTPRDRNSVDLTRTGPVVPRPS</sequence>
<evidence type="ECO:0000313" key="3">
    <source>
        <dbReference type="Proteomes" id="UP000483094"/>
    </source>
</evidence>
<feature type="compositionally biased region" description="Basic residues" evidence="1">
    <location>
        <begin position="45"/>
        <end position="56"/>
    </location>
</feature>
<reference evidence="2 3" key="1">
    <citation type="submission" date="2019-11" db="EMBL/GenBank/DDBJ databases">
        <title>Growth characteristics of pneumococcus vary with the chemical composition of the capsule and with environmental conditions.</title>
        <authorList>
            <person name="Tothpal A."/>
            <person name="Desobry K."/>
            <person name="Joshi S."/>
            <person name="Wyllie A.L."/>
            <person name="Weinberger D.M."/>
        </authorList>
    </citation>
    <scope>NUCLEOTIDE SEQUENCE [LARGE SCALE GENOMIC DNA]</scope>
    <source>
        <strain evidence="3">pnumococcus19F</strain>
    </source>
</reference>
<feature type="non-terminal residue" evidence="2">
    <location>
        <position position="1"/>
    </location>
</feature>
<evidence type="ECO:0000256" key="1">
    <source>
        <dbReference type="SAM" id="MobiDB-lite"/>
    </source>
</evidence>
<dbReference type="EMBL" id="WNHQ01002532">
    <property type="protein sequence ID" value="MTV75718.1"/>
    <property type="molecule type" value="Genomic_DNA"/>
</dbReference>
<evidence type="ECO:0000313" key="2">
    <source>
        <dbReference type="EMBL" id="MTV75718.1"/>
    </source>
</evidence>
<accession>A0A6G2DHI6</accession>
<gene>
    <name evidence="2" type="ORF">GM540_17460</name>
</gene>
<dbReference type="AlphaFoldDB" id="A0A6G2DHI6"/>
<proteinExistence type="predicted"/>
<name>A0A6G2DHI6_STREE</name>
<feature type="non-terminal residue" evidence="2">
    <location>
        <position position="77"/>
    </location>
</feature>
<protein>
    <submittedName>
        <fullName evidence="2">Ribonuclease HI</fullName>
    </submittedName>
</protein>
<dbReference type="Proteomes" id="UP000483094">
    <property type="component" value="Unassembled WGS sequence"/>
</dbReference>
<feature type="region of interest" description="Disordered" evidence="1">
    <location>
        <begin position="34"/>
        <end position="77"/>
    </location>
</feature>
<organism evidence="2 3">
    <name type="scientific">Streptococcus pneumoniae</name>
    <dbReference type="NCBI Taxonomy" id="1313"/>
    <lineage>
        <taxon>Bacteria</taxon>
        <taxon>Bacillati</taxon>
        <taxon>Bacillota</taxon>
        <taxon>Bacilli</taxon>
        <taxon>Lactobacillales</taxon>
        <taxon>Streptococcaceae</taxon>
        <taxon>Streptococcus</taxon>
    </lineage>
</organism>
<comment type="caution">
    <text evidence="2">The sequence shown here is derived from an EMBL/GenBank/DDBJ whole genome shotgun (WGS) entry which is preliminary data.</text>
</comment>